<keyword evidence="6" id="KW-1185">Reference proteome</keyword>
<gene>
    <name evidence="5" type="ORF">JD77_05762</name>
</gene>
<evidence type="ECO:0000256" key="1">
    <source>
        <dbReference type="ARBA" id="ARBA00009986"/>
    </source>
</evidence>
<reference evidence="5 6" key="1">
    <citation type="submission" date="2019-07" db="EMBL/GenBank/DDBJ databases">
        <title>R&amp;d 2014.</title>
        <authorList>
            <person name="Klenk H.-P."/>
        </authorList>
    </citation>
    <scope>NUCLEOTIDE SEQUENCE [LARGE SCALE GENOMIC DNA]</scope>
    <source>
        <strain evidence="5 6">DSM 43868</strain>
    </source>
</reference>
<dbReference type="EMBL" id="VLKE01000001">
    <property type="protein sequence ID" value="TWH70737.1"/>
    <property type="molecule type" value="Genomic_DNA"/>
</dbReference>
<evidence type="ECO:0000256" key="2">
    <source>
        <dbReference type="ARBA" id="ARBA00023002"/>
    </source>
</evidence>
<feature type="compositionally biased region" description="Basic residues" evidence="3">
    <location>
        <begin position="387"/>
        <end position="399"/>
    </location>
</feature>
<dbReference type="Gene3D" id="3.40.605.10">
    <property type="entry name" value="Aldehyde Dehydrogenase, Chain A, domain 1"/>
    <property type="match status" value="1"/>
</dbReference>
<dbReference type="PANTHER" id="PTHR11699">
    <property type="entry name" value="ALDEHYDE DEHYDROGENASE-RELATED"/>
    <property type="match status" value="1"/>
</dbReference>
<accession>A0A562II87</accession>
<dbReference type="Pfam" id="PF00171">
    <property type="entry name" value="Aldedh"/>
    <property type="match status" value="1"/>
</dbReference>
<dbReference type="AlphaFoldDB" id="A0A562II87"/>
<dbReference type="GO" id="GO:0016620">
    <property type="term" value="F:oxidoreductase activity, acting on the aldehyde or oxo group of donors, NAD or NADP as acceptor"/>
    <property type="evidence" value="ECO:0007669"/>
    <property type="project" value="InterPro"/>
</dbReference>
<sequence>MIAGRINGRPVGGDSRALHGPTGDLVAHLSLSDVPDVDAAVRAAVDAQRAWRRTPPPRRGEILTRAAAILAERRTEFAAAITREEGKTLREAGAEVDRTVDYLSFFGAEGWRLAGHEFANLEPNLRITSRREPLGVVGLITPWNFPLAIPAWKLGPALVAGNSVVLKPALEAPGPSVLLAELLESAGLPPGVLNVLIGGGATVGAAVVAHPGVQAVSFTGSTEIGRQIAAVAGQRMARVQLELGGSNATVVLDDAEPDVAAELIARSAFGLTGQACTATSRVYCTPGIAPALVESLAARARALRIGDGTEPATDVGPLVNPAAHARVAKIVEAAVREGAVLHTPREAPRRSSNPRSSPTSRPARRSSRRRCSARCRGRRGLLAGGGHRLRQRQPVRARRQHPDRLAGRGADLHRRGPGRHHQGERADNRKPAQRAVRRPEGFLQRGVQGTGIGRPGLLHRVQVGLPSLVQLSAAPAARRPGPGGRFDVRRENRRRDRRGQPVPPPSIGRPPRTSRWPVRAIQR</sequence>
<comment type="similarity">
    <text evidence="1">Belongs to the aldehyde dehydrogenase family.</text>
</comment>
<dbReference type="InterPro" id="IPR016163">
    <property type="entry name" value="Ald_DH_C"/>
</dbReference>
<feature type="domain" description="Aldehyde dehydrogenase" evidence="4">
    <location>
        <begin position="22"/>
        <end position="346"/>
    </location>
</feature>
<feature type="compositionally biased region" description="Basic and acidic residues" evidence="3">
    <location>
        <begin position="400"/>
        <end position="414"/>
    </location>
</feature>
<evidence type="ECO:0000313" key="5">
    <source>
        <dbReference type="EMBL" id="TWH70737.1"/>
    </source>
</evidence>
<comment type="caution">
    <text evidence="5">The sequence shown here is derived from an EMBL/GenBank/DDBJ whole genome shotgun (WGS) entry which is preliminary data.</text>
</comment>
<protein>
    <submittedName>
        <fullName evidence="5">Acyl-CoA reductase-like NAD-dependent aldehyde dehydrogenase</fullName>
    </submittedName>
</protein>
<feature type="compositionally biased region" description="Basic and acidic residues" evidence="3">
    <location>
        <begin position="421"/>
        <end position="430"/>
    </location>
</feature>
<keyword evidence="2" id="KW-0560">Oxidoreductase</keyword>
<evidence type="ECO:0000259" key="4">
    <source>
        <dbReference type="Pfam" id="PF00171"/>
    </source>
</evidence>
<dbReference type="Gene3D" id="3.40.309.10">
    <property type="entry name" value="Aldehyde Dehydrogenase, Chain A, domain 2"/>
    <property type="match status" value="1"/>
</dbReference>
<feature type="region of interest" description="Disordered" evidence="3">
    <location>
        <begin position="474"/>
        <end position="523"/>
    </location>
</feature>
<feature type="region of interest" description="Disordered" evidence="3">
    <location>
        <begin position="340"/>
        <end position="448"/>
    </location>
</feature>
<dbReference type="InterPro" id="IPR016162">
    <property type="entry name" value="Ald_DH_N"/>
</dbReference>
<feature type="compositionally biased region" description="Low complexity" evidence="3">
    <location>
        <begin position="350"/>
        <end position="361"/>
    </location>
</feature>
<dbReference type="FunFam" id="3.40.605.10:FF:000007">
    <property type="entry name" value="NAD/NADP-dependent betaine aldehyde dehydrogenase"/>
    <property type="match status" value="1"/>
</dbReference>
<dbReference type="PROSITE" id="PS00070">
    <property type="entry name" value="ALDEHYDE_DEHYDR_CYS"/>
    <property type="match status" value="1"/>
</dbReference>
<name>A0A562II87_MICOL</name>
<proteinExistence type="inferred from homology"/>
<dbReference type="InterPro" id="IPR015590">
    <property type="entry name" value="Aldehyde_DH_dom"/>
</dbReference>
<evidence type="ECO:0000313" key="6">
    <source>
        <dbReference type="Proteomes" id="UP000319825"/>
    </source>
</evidence>
<dbReference type="Proteomes" id="UP000319825">
    <property type="component" value="Unassembled WGS sequence"/>
</dbReference>
<evidence type="ECO:0000256" key="3">
    <source>
        <dbReference type="SAM" id="MobiDB-lite"/>
    </source>
</evidence>
<feature type="compositionally biased region" description="Basic residues" evidence="3">
    <location>
        <begin position="362"/>
        <end position="379"/>
    </location>
</feature>
<dbReference type="InterPro" id="IPR016160">
    <property type="entry name" value="Ald_DH_CS_CYS"/>
</dbReference>
<organism evidence="5 6">
    <name type="scientific">Micromonospora olivasterospora</name>
    <dbReference type="NCBI Taxonomy" id="1880"/>
    <lineage>
        <taxon>Bacteria</taxon>
        <taxon>Bacillati</taxon>
        <taxon>Actinomycetota</taxon>
        <taxon>Actinomycetes</taxon>
        <taxon>Micromonosporales</taxon>
        <taxon>Micromonosporaceae</taxon>
        <taxon>Micromonospora</taxon>
    </lineage>
</organism>
<dbReference type="InterPro" id="IPR016161">
    <property type="entry name" value="Ald_DH/histidinol_DH"/>
</dbReference>
<dbReference type="SUPFAM" id="SSF53720">
    <property type="entry name" value="ALDH-like"/>
    <property type="match status" value="1"/>
</dbReference>